<dbReference type="Gene3D" id="3.40.1690.10">
    <property type="entry name" value="secretion proteins EscU"/>
    <property type="match status" value="1"/>
</dbReference>
<keyword evidence="4 12" id="KW-0813">Transport</keyword>
<feature type="transmembrane region" description="Helical" evidence="12">
    <location>
        <begin position="144"/>
        <end position="166"/>
    </location>
</feature>
<evidence type="ECO:0000256" key="9">
    <source>
        <dbReference type="ARBA" id="ARBA00022989"/>
    </source>
</evidence>
<evidence type="ECO:0000256" key="7">
    <source>
        <dbReference type="ARBA" id="ARBA00022795"/>
    </source>
</evidence>
<comment type="function">
    <text evidence="12">Required for formation of the rod structure in the basal body of the flagellar apparatus. Together with FliI and FliH, may constitute the export apparatus of flagellin.</text>
</comment>
<dbReference type="PANTHER" id="PTHR30531:SF12">
    <property type="entry name" value="FLAGELLAR BIOSYNTHETIC PROTEIN FLHB"/>
    <property type="match status" value="1"/>
</dbReference>
<feature type="transmembrane region" description="Helical" evidence="12">
    <location>
        <begin position="186"/>
        <end position="213"/>
    </location>
</feature>
<keyword evidence="10 12" id="KW-0472">Membrane</keyword>
<feature type="transmembrane region" description="Helical" evidence="12">
    <location>
        <begin position="98"/>
        <end position="123"/>
    </location>
</feature>
<dbReference type="Gene3D" id="6.10.250.2080">
    <property type="match status" value="1"/>
</dbReference>
<dbReference type="STRING" id="224999.GCA_001485475_02283"/>
<comment type="similarity">
    <text evidence="2 12">Belongs to the type III secretion exporter family.</text>
</comment>
<evidence type="ECO:0000256" key="8">
    <source>
        <dbReference type="ARBA" id="ARBA00022927"/>
    </source>
</evidence>
<keyword evidence="8 12" id="KW-0653">Protein transport</keyword>
<evidence type="ECO:0000256" key="11">
    <source>
        <dbReference type="ARBA" id="ARBA00023225"/>
    </source>
</evidence>
<keyword evidence="7 12" id="KW-1005">Bacterial flagellum biogenesis</keyword>
<evidence type="ECO:0000256" key="5">
    <source>
        <dbReference type="ARBA" id="ARBA00022475"/>
    </source>
</evidence>
<dbReference type="InterPro" id="IPR029025">
    <property type="entry name" value="T3SS_substrate_exporter_C"/>
</dbReference>
<dbReference type="GO" id="GO:0009306">
    <property type="term" value="P:protein secretion"/>
    <property type="evidence" value="ECO:0007669"/>
    <property type="project" value="InterPro"/>
</dbReference>
<evidence type="ECO:0000256" key="1">
    <source>
        <dbReference type="ARBA" id="ARBA00004651"/>
    </source>
</evidence>
<evidence type="ECO:0000256" key="2">
    <source>
        <dbReference type="ARBA" id="ARBA00010690"/>
    </source>
</evidence>
<dbReference type="OrthoDB" id="9807950at2"/>
<organism evidence="14">
    <name type="scientific">Tepidanaerobacter syntrophicus</name>
    <dbReference type="NCBI Taxonomy" id="224999"/>
    <lineage>
        <taxon>Bacteria</taxon>
        <taxon>Bacillati</taxon>
        <taxon>Bacillota</taxon>
        <taxon>Clostridia</taxon>
        <taxon>Thermosediminibacterales</taxon>
        <taxon>Tepidanaerobacteraceae</taxon>
        <taxon>Tepidanaerobacter</taxon>
    </lineage>
</organism>
<evidence type="ECO:0000313" key="15">
    <source>
        <dbReference type="Proteomes" id="UP000062160"/>
    </source>
</evidence>
<dbReference type="AlphaFoldDB" id="A0A0U9HQ16"/>
<keyword evidence="15" id="KW-1185">Reference proteome</keyword>
<keyword evidence="9 12" id="KW-1133">Transmembrane helix</keyword>
<dbReference type="GO" id="GO:0044780">
    <property type="term" value="P:bacterial-type flagellum assembly"/>
    <property type="evidence" value="ECO:0007669"/>
    <property type="project" value="InterPro"/>
</dbReference>
<protein>
    <recommendedName>
        <fullName evidence="3 12">Flagellar biosynthetic protein FlhB</fullName>
    </recommendedName>
</protein>
<dbReference type="GO" id="GO:0005886">
    <property type="term" value="C:plasma membrane"/>
    <property type="evidence" value="ECO:0007669"/>
    <property type="project" value="UniProtKB-SubCell"/>
</dbReference>
<evidence type="ECO:0000256" key="12">
    <source>
        <dbReference type="RuleBase" id="RU364091"/>
    </source>
</evidence>
<keyword evidence="14" id="KW-0969">Cilium</keyword>
<evidence type="ECO:0000256" key="13">
    <source>
        <dbReference type="SAM" id="MobiDB-lite"/>
    </source>
</evidence>
<keyword evidence="5 12" id="KW-1003">Cell membrane</keyword>
<dbReference type="SUPFAM" id="SSF160544">
    <property type="entry name" value="EscU C-terminal domain-like"/>
    <property type="match status" value="1"/>
</dbReference>
<dbReference type="InterPro" id="IPR006136">
    <property type="entry name" value="FlhB"/>
</dbReference>
<dbReference type="RefSeq" id="WP_059034132.1">
    <property type="nucleotide sequence ID" value="NZ_BSDN01000004.1"/>
</dbReference>
<dbReference type="Proteomes" id="UP000062160">
    <property type="component" value="Unassembled WGS sequence"/>
</dbReference>
<evidence type="ECO:0000256" key="10">
    <source>
        <dbReference type="ARBA" id="ARBA00023136"/>
    </source>
</evidence>
<evidence type="ECO:0000256" key="4">
    <source>
        <dbReference type="ARBA" id="ARBA00022448"/>
    </source>
</evidence>
<dbReference type="InterPro" id="IPR006135">
    <property type="entry name" value="T3SS_substrate_exporter"/>
</dbReference>
<accession>A0A0U9HQ16</accession>
<evidence type="ECO:0000256" key="6">
    <source>
        <dbReference type="ARBA" id="ARBA00022692"/>
    </source>
</evidence>
<sequence>MNLQLFSEERTEKATPRKRQKAREKGQVFSSRELNSALLLFTGFLLIKITGKNLITNSMDFFEYILTDVINLDIFNIQSIKAFFYEVIIFIAKGLAPIALGLCAVGIIANYMQVGFVISFEPLSPKLERINPLEGFKRIFSKRGLLELVKSIVKILGVAYIVYTVINKYRTYFSLMLDMQLTDTLSLTAGIAFEIGIKASAILLIIAAVDYFYQWREYETSLMMSKQELKEEYKEVEGNPQIKSRIRQVQRQMARSRMMQNVGKADVVITNPTHYAVALGYDASTNPAPVVLAKGADKVAEKIKQIAIKEDIPIVENKMLARTLYKTVEVGDMIPESLYNAVAEVLAFIYSLKERGFS</sequence>
<proteinExistence type="inferred from homology"/>
<dbReference type="NCBIfam" id="TIGR00328">
    <property type="entry name" value="flhB"/>
    <property type="match status" value="1"/>
</dbReference>
<dbReference type="PANTHER" id="PTHR30531">
    <property type="entry name" value="FLAGELLAR BIOSYNTHETIC PROTEIN FLHB"/>
    <property type="match status" value="1"/>
</dbReference>
<evidence type="ECO:0000256" key="3">
    <source>
        <dbReference type="ARBA" id="ARBA00021622"/>
    </source>
</evidence>
<feature type="transmembrane region" description="Helical" evidence="12">
    <location>
        <begin position="34"/>
        <end position="51"/>
    </location>
</feature>
<keyword evidence="14" id="KW-0282">Flagellum</keyword>
<dbReference type="Pfam" id="PF01312">
    <property type="entry name" value="Bac_export_2"/>
    <property type="match status" value="1"/>
</dbReference>
<dbReference type="PRINTS" id="PR00950">
    <property type="entry name" value="TYPE3IMSPROT"/>
</dbReference>
<feature type="region of interest" description="Disordered" evidence="13">
    <location>
        <begin position="1"/>
        <end position="25"/>
    </location>
</feature>
<keyword evidence="11 12" id="KW-1006">Bacterial flagellum protein export</keyword>
<keyword evidence="14" id="KW-0966">Cell projection</keyword>
<reference evidence="14" key="1">
    <citation type="journal article" date="2016" name="Genome Announc.">
        <title>Draft Genome Sequence of the Syntrophic Lactate-Degrading Bacterium Tepidanaerobacter syntrophicus JLT.</title>
        <authorList>
            <person name="Matsuura N."/>
            <person name="Ohashi A."/>
            <person name="Tourlousse D.M."/>
            <person name="Sekiguchi Y."/>
        </authorList>
    </citation>
    <scope>NUCLEOTIDE SEQUENCE [LARGE SCALE GENOMIC DNA]</scope>
    <source>
        <strain evidence="14">JL</strain>
    </source>
</reference>
<dbReference type="FunFam" id="3.40.1690.10:FF:000001">
    <property type="entry name" value="Flagellar biosynthetic protein FlhB"/>
    <property type="match status" value="1"/>
</dbReference>
<keyword evidence="6 12" id="KW-0812">Transmembrane</keyword>
<comment type="subcellular location">
    <subcellularLocation>
        <location evidence="1">Cell membrane</location>
        <topology evidence="1">Multi-pass membrane protein</topology>
    </subcellularLocation>
</comment>
<gene>
    <name evidence="12" type="primary">flhB</name>
    <name evidence="14" type="ORF">TSYNT_9503</name>
</gene>
<name>A0A0U9HQ16_9FIRM</name>
<evidence type="ECO:0000313" key="14">
    <source>
        <dbReference type="EMBL" id="GAQ26239.1"/>
    </source>
</evidence>
<dbReference type="EMBL" id="DF977003">
    <property type="protein sequence ID" value="GAQ26239.1"/>
    <property type="molecule type" value="Genomic_DNA"/>
</dbReference>